<organism evidence="1 2">
    <name type="scientific">Phytophthora infestans (strain T30-4)</name>
    <name type="common">Potato late blight agent</name>
    <dbReference type="NCBI Taxonomy" id="403677"/>
    <lineage>
        <taxon>Eukaryota</taxon>
        <taxon>Sar</taxon>
        <taxon>Stramenopiles</taxon>
        <taxon>Oomycota</taxon>
        <taxon>Peronosporomycetes</taxon>
        <taxon>Peronosporales</taxon>
        <taxon>Peronosporaceae</taxon>
        <taxon>Phytophthora</taxon>
    </lineage>
</organism>
<evidence type="ECO:0000313" key="1">
    <source>
        <dbReference type="EMBL" id="EEY70531.1"/>
    </source>
</evidence>
<dbReference type="AlphaFoldDB" id="D0N640"/>
<dbReference type="SUPFAM" id="SSF53098">
    <property type="entry name" value="Ribonuclease H-like"/>
    <property type="match status" value="1"/>
</dbReference>
<dbReference type="HOGENOM" id="CLU_1491857_0_0_1"/>
<sequence>MLQAEQINPVPYRPQMIGLVERFHRTWKDYTWFDFAVYAYNSGKHTTVSLSPYELMMGRRLRPPNELLRQMSVSEAGELTAYHQRLLTAMQSAHACAEKTRRREQNRQARYYVRRVKVKRLLNVGDRVWMFPSPRGRKTSKFVHQWIGPMRILEPAGYENNLVKCEDKDGEVEGFLLMPHF</sequence>
<dbReference type="STRING" id="403677.D0N640"/>
<protein>
    <recommendedName>
        <fullName evidence="3">Integrase catalytic domain-containing protein</fullName>
    </recommendedName>
</protein>
<dbReference type="InterPro" id="IPR036397">
    <property type="entry name" value="RNaseH_sf"/>
</dbReference>
<dbReference type="Proteomes" id="UP000006643">
    <property type="component" value="Unassembled WGS sequence"/>
</dbReference>
<dbReference type="KEGG" id="pif:PITG_05959"/>
<gene>
    <name evidence="1" type="ORF">PITG_05959</name>
</gene>
<dbReference type="OrthoDB" id="413122at2759"/>
<evidence type="ECO:0000313" key="2">
    <source>
        <dbReference type="Proteomes" id="UP000006643"/>
    </source>
</evidence>
<dbReference type="InterPro" id="IPR052160">
    <property type="entry name" value="Gypsy_RT_Integrase-like"/>
</dbReference>
<reference evidence="2" key="1">
    <citation type="journal article" date="2009" name="Nature">
        <title>Genome sequence and analysis of the Irish potato famine pathogen Phytophthora infestans.</title>
        <authorList>
            <consortium name="The Broad Institute Genome Sequencing Platform"/>
            <person name="Haas B.J."/>
            <person name="Kamoun S."/>
            <person name="Zody M.C."/>
            <person name="Jiang R.H."/>
            <person name="Handsaker R.E."/>
            <person name="Cano L.M."/>
            <person name="Grabherr M."/>
            <person name="Kodira C.D."/>
            <person name="Raffaele S."/>
            <person name="Torto-Alalibo T."/>
            <person name="Bozkurt T.O."/>
            <person name="Ah-Fong A.M."/>
            <person name="Alvarado L."/>
            <person name="Anderson V.L."/>
            <person name="Armstrong M.R."/>
            <person name="Avrova A."/>
            <person name="Baxter L."/>
            <person name="Beynon J."/>
            <person name="Boevink P.C."/>
            <person name="Bollmann S.R."/>
            <person name="Bos J.I."/>
            <person name="Bulone V."/>
            <person name="Cai G."/>
            <person name="Cakir C."/>
            <person name="Carrington J.C."/>
            <person name="Chawner M."/>
            <person name="Conti L."/>
            <person name="Costanzo S."/>
            <person name="Ewan R."/>
            <person name="Fahlgren N."/>
            <person name="Fischbach M.A."/>
            <person name="Fugelstad J."/>
            <person name="Gilroy E.M."/>
            <person name="Gnerre S."/>
            <person name="Green P.J."/>
            <person name="Grenville-Briggs L.J."/>
            <person name="Griffith J."/>
            <person name="Grunwald N.J."/>
            <person name="Horn K."/>
            <person name="Horner N.R."/>
            <person name="Hu C.H."/>
            <person name="Huitema E."/>
            <person name="Jeong D.H."/>
            <person name="Jones A.M."/>
            <person name="Jones J.D."/>
            <person name="Jones R.W."/>
            <person name="Karlsson E.K."/>
            <person name="Kunjeti S.G."/>
            <person name="Lamour K."/>
            <person name="Liu Z."/>
            <person name="Ma L."/>
            <person name="Maclean D."/>
            <person name="Chibucos M.C."/>
            <person name="McDonald H."/>
            <person name="McWalters J."/>
            <person name="Meijer H.J."/>
            <person name="Morgan W."/>
            <person name="Morris P.F."/>
            <person name="Munro C.A."/>
            <person name="O'Neill K."/>
            <person name="Ospina-Giraldo M."/>
            <person name="Pinzon A."/>
            <person name="Pritchard L."/>
            <person name="Ramsahoye B."/>
            <person name="Ren Q."/>
            <person name="Restrepo S."/>
            <person name="Roy S."/>
            <person name="Sadanandom A."/>
            <person name="Savidor A."/>
            <person name="Schornack S."/>
            <person name="Schwartz D.C."/>
            <person name="Schumann U.D."/>
            <person name="Schwessinger B."/>
            <person name="Seyer L."/>
            <person name="Sharpe T."/>
            <person name="Silvar C."/>
            <person name="Song J."/>
            <person name="Studholme D.J."/>
            <person name="Sykes S."/>
            <person name="Thines M."/>
            <person name="van de Vondervoort P.J."/>
            <person name="Phuntumart V."/>
            <person name="Wawra S."/>
            <person name="Weide R."/>
            <person name="Win J."/>
            <person name="Young C."/>
            <person name="Zhou S."/>
            <person name="Fry W."/>
            <person name="Meyers B.C."/>
            <person name="van West P."/>
            <person name="Ristaino J."/>
            <person name="Govers F."/>
            <person name="Birch P.R."/>
            <person name="Whisson S.C."/>
            <person name="Judelson H.S."/>
            <person name="Nusbaum C."/>
        </authorList>
    </citation>
    <scope>NUCLEOTIDE SEQUENCE [LARGE SCALE GENOMIC DNA]</scope>
    <source>
        <strain evidence="2">T30-4</strain>
    </source>
</reference>
<dbReference type="RefSeq" id="XP_002998185.1">
    <property type="nucleotide sequence ID" value="XM_002998139.1"/>
</dbReference>
<dbReference type="PANTHER" id="PTHR47266">
    <property type="entry name" value="ENDONUCLEASE-RELATED"/>
    <property type="match status" value="1"/>
</dbReference>
<dbReference type="InterPro" id="IPR012337">
    <property type="entry name" value="RNaseH-like_sf"/>
</dbReference>
<dbReference type="EMBL" id="DS028126">
    <property type="protein sequence ID" value="EEY70531.1"/>
    <property type="molecule type" value="Genomic_DNA"/>
</dbReference>
<keyword evidence="2" id="KW-1185">Reference proteome</keyword>
<evidence type="ECO:0008006" key="3">
    <source>
        <dbReference type="Google" id="ProtNLM"/>
    </source>
</evidence>
<dbReference type="Gene3D" id="3.30.420.10">
    <property type="entry name" value="Ribonuclease H-like superfamily/Ribonuclease H"/>
    <property type="match status" value="1"/>
</dbReference>
<dbReference type="GeneID" id="9472152"/>
<dbReference type="GO" id="GO:0003676">
    <property type="term" value="F:nucleic acid binding"/>
    <property type="evidence" value="ECO:0007669"/>
    <property type="project" value="InterPro"/>
</dbReference>
<dbReference type="eggNOG" id="ENOG502STEI">
    <property type="taxonomic scope" value="Eukaryota"/>
</dbReference>
<accession>D0N640</accession>
<dbReference type="InParanoid" id="D0N640"/>
<dbReference type="VEuPathDB" id="FungiDB:PITG_05959"/>
<proteinExistence type="predicted"/>
<dbReference type="OMA" id="MERGCEC"/>
<name>D0N640_PHYIT</name>